<proteinExistence type="predicted"/>
<protein>
    <submittedName>
        <fullName evidence="1">Uncharacterized protein</fullName>
    </submittedName>
</protein>
<dbReference type="OrthoDB" id="2995992at2759"/>
<comment type="caution">
    <text evidence="1">The sequence shown here is derived from an EMBL/GenBank/DDBJ whole genome shotgun (WGS) entry which is preliminary data.</text>
</comment>
<dbReference type="EMBL" id="JAFIQS010000017">
    <property type="protein sequence ID" value="KAG5162895.1"/>
    <property type="molecule type" value="Genomic_DNA"/>
</dbReference>
<gene>
    <name evidence="1" type="ORF">JR316_012283</name>
</gene>
<evidence type="ECO:0000313" key="1">
    <source>
        <dbReference type="EMBL" id="KAG5162895.1"/>
    </source>
</evidence>
<dbReference type="AlphaFoldDB" id="A0A8H7XJZ1"/>
<sequence>MHRPPSPVITNTTLHTPAPTHNLTLIRTAAELIELDVKLRSTHPGLKIPSLPIDPAGLPLAQQKKGKEKKRKSTFLNTLLRLASPGGGKGMGMSMGIGIGKKGGNTPLVMAPANGSIGGDVNGWSAAPSMTNLASTALSTDALDRDGVISTDREKEDY</sequence>
<accession>A0A8H7XJZ1</accession>
<organism evidence="1">
    <name type="scientific">Psilocybe cubensis</name>
    <name type="common">Psychedelic mushroom</name>
    <name type="synonym">Stropharia cubensis</name>
    <dbReference type="NCBI Taxonomy" id="181762"/>
    <lineage>
        <taxon>Eukaryota</taxon>
        <taxon>Fungi</taxon>
        <taxon>Dikarya</taxon>
        <taxon>Basidiomycota</taxon>
        <taxon>Agaricomycotina</taxon>
        <taxon>Agaricomycetes</taxon>
        <taxon>Agaricomycetidae</taxon>
        <taxon>Agaricales</taxon>
        <taxon>Agaricineae</taxon>
        <taxon>Strophariaceae</taxon>
        <taxon>Psilocybe</taxon>
    </lineage>
</organism>
<name>A0A8H7XJZ1_PSICU</name>
<reference evidence="1" key="1">
    <citation type="submission" date="2021-02" db="EMBL/GenBank/DDBJ databases">
        <title>Psilocybe cubensis genome.</title>
        <authorList>
            <person name="Mckernan K.J."/>
            <person name="Crawford S."/>
            <person name="Trippe A."/>
            <person name="Kane L.T."/>
            <person name="Mclaughlin S."/>
        </authorList>
    </citation>
    <scope>NUCLEOTIDE SEQUENCE [LARGE SCALE GENOMIC DNA]</scope>
    <source>
        <strain evidence="1">MGC-MH-2018</strain>
    </source>
</reference>